<reference evidence="7 8" key="1">
    <citation type="submission" date="2023-09" db="EMBL/GenBank/DDBJ databases">
        <title>Genomes of two closely related lineages of the louse Polyplax serrata with different host specificities.</title>
        <authorList>
            <person name="Martinu J."/>
            <person name="Tarabai H."/>
            <person name="Stefka J."/>
            <person name="Hypsa V."/>
        </authorList>
    </citation>
    <scope>NUCLEOTIDE SEQUENCE [LARGE SCALE GENOMIC DNA]</scope>
    <source>
        <strain evidence="7">98ZLc_SE</strain>
    </source>
</reference>
<dbReference type="PANTHER" id="PTHR43763">
    <property type="entry name" value="XAA-PRO AMINOPEPTIDASE 1"/>
    <property type="match status" value="1"/>
</dbReference>
<dbReference type="Pfam" id="PF00557">
    <property type="entry name" value="Peptidase_M24"/>
    <property type="match status" value="1"/>
</dbReference>
<evidence type="ECO:0000259" key="5">
    <source>
        <dbReference type="Pfam" id="PF01321"/>
    </source>
</evidence>
<dbReference type="InterPro" id="IPR029149">
    <property type="entry name" value="Creatin/AminoP/Spt16_N"/>
</dbReference>
<evidence type="ECO:0000259" key="4">
    <source>
        <dbReference type="Pfam" id="PF00557"/>
    </source>
</evidence>
<evidence type="ECO:0000256" key="1">
    <source>
        <dbReference type="ARBA" id="ARBA00022723"/>
    </source>
</evidence>
<evidence type="ECO:0000313" key="8">
    <source>
        <dbReference type="Proteomes" id="UP001359485"/>
    </source>
</evidence>
<dbReference type="InterPro" id="IPR032416">
    <property type="entry name" value="Peptidase_M24_C"/>
</dbReference>
<sequence>MSNQTAANFLFFVLLQLFIIARCATPEFHAVVITSEIIKSPVECDEGEDDIFTKVNTTERLKDLRWLMRNENVSAYIVLSNDEHQSEIVSDHDKRMKFISGFSGSNGVAVITLKGAALWTDSRYYTQAEDEVDCNWVVMRMGQPKTPTIEEWLKLQLKNGDAVSSDPKICAYEKWMKWEEKLGDSGIVMKLIEENLIDKIWTTQNGRPPMLNEPIFILDLQFAGMDWREKLQIIRDDMSASNIDTFVVTALDEIAWTLNLRGNDIPYFPVFRSYLVIQMNAAYLYIPSGKSTPELVHYLNSNLSVPGDHVKLRRFEDIWLDLPKIAEKSTKTGLPSKYSYFGGINYLLYSSAKEKKIMVVSPVLKRKAHKNPTEVAGMKACHIRDGVVVSQFLAKLEREVTAGSGNWTELKAVETINELRRKQKYNAGISFGTIAAFGRNAANAHYEPSPQTDTAIDGSSLFMLDSGGQYYDGTTDCTRTVQFGTPREIEREIYTNLLIGCIDLVTVTFKQGYTLKELEILVRSPLYERGLDYGHGTTHGIGSFLAVHETFNSTYHVNFFGSQEPGYYKENEFGMRLENIVTVVESPINEYSKNKFLTFETVTLIPYERKLIKLEMLEKKHINWLNKYHEKVRNLVGAEMLNQGLEEEYQWLLEKTEPIICT</sequence>
<dbReference type="InterPro" id="IPR050422">
    <property type="entry name" value="X-Pro_aminopeptidase_P"/>
</dbReference>
<comment type="caution">
    <text evidence="7">The sequence shown here is derived from an EMBL/GenBank/DDBJ whole genome shotgun (WGS) entry which is preliminary data.</text>
</comment>
<keyword evidence="2" id="KW-0378">Hydrolase</keyword>
<name>A0ABR1AW24_POLSC</name>
<feature type="signal peptide" evidence="3">
    <location>
        <begin position="1"/>
        <end position="23"/>
    </location>
</feature>
<dbReference type="InterPro" id="IPR036005">
    <property type="entry name" value="Creatinase/aminopeptidase-like"/>
</dbReference>
<dbReference type="Pfam" id="PF16188">
    <property type="entry name" value="Peptidase_M24_C"/>
    <property type="match status" value="1"/>
</dbReference>
<dbReference type="InterPro" id="IPR000994">
    <property type="entry name" value="Pept_M24"/>
</dbReference>
<evidence type="ECO:0000256" key="3">
    <source>
        <dbReference type="SAM" id="SignalP"/>
    </source>
</evidence>
<keyword evidence="1" id="KW-0479">Metal-binding</keyword>
<dbReference type="EMBL" id="JAWJWF010000045">
    <property type="protein sequence ID" value="KAK6627906.1"/>
    <property type="molecule type" value="Genomic_DNA"/>
</dbReference>
<feature type="domain" description="Peptidase M24" evidence="4">
    <location>
        <begin position="377"/>
        <end position="584"/>
    </location>
</feature>
<dbReference type="Gene3D" id="3.40.350.10">
    <property type="entry name" value="Creatinase/prolidase N-terminal domain"/>
    <property type="match status" value="2"/>
</dbReference>
<accession>A0ABR1AW24</accession>
<dbReference type="SUPFAM" id="SSF53092">
    <property type="entry name" value="Creatinase/prolidase N-terminal domain"/>
    <property type="match status" value="1"/>
</dbReference>
<dbReference type="PANTHER" id="PTHR43763:SF6">
    <property type="entry name" value="XAA-PRO AMINOPEPTIDASE 1"/>
    <property type="match status" value="1"/>
</dbReference>
<dbReference type="Pfam" id="PF16189">
    <property type="entry name" value="Creatinase_N_2"/>
    <property type="match status" value="1"/>
</dbReference>
<protein>
    <submittedName>
        <fullName evidence="7">Uncharacterized protein</fullName>
    </submittedName>
</protein>
<keyword evidence="3" id="KW-0732">Signal</keyword>
<feature type="domain" description="Peptidase M24 C-terminal" evidence="6">
    <location>
        <begin position="595"/>
        <end position="659"/>
    </location>
</feature>
<evidence type="ECO:0000259" key="6">
    <source>
        <dbReference type="Pfam" id="PF16188"/>
    </source>
</evidence>
<keyword evidence="8" id="KW-1185">Reference proteome</keyword>
<feature type="domain" description="Creatinase N-terminal" evidence="5">
    <location>
        <begin position="60"/>
        <end position="185"/>
    </location>
</feature>
<feature type="chain" id="PRO_5046971030" evidence="3">
    <location>
        <begin position="24"/>
        <end position="662"/>
    </location>
</feature>
<proteinExistence type="predicted"/>
<organism evidence="7 8">
    <name type="scientific">Polyplax serrata</name>
    <name type="common">Common mouse louse</name>
    <dbReference type="NCBI Taxonomy" id="468196"/>
    <lineage>
        <taxon>Eukaryota</taxon>
        <taxon>Metazoa</taxon>
        <taxon>Ecdysozoa</taxon>
        <taxon>Arthropoda</taxon>
        <taxon>Hexapoda</taxon>
        <taxon>Insecta</taxon>
        <taxon>Pterygota</taxon>
        <taxon>Neoptera</taxon>
        <taxon>Paraneoptera</taxon>
        <taxon>Psocodea</taxon>
        <taxon>Troctomorpha</taxon>
        <taxon>Phthiraptera</taxon>
        <taxon>Anoplura</taxon>
        <taxon>Polyplacidae</taxon>
        <taxon>Polyplax</taxon>
    </lineage>
</organism>
<dbReference type="Proteomes" id="UP001359485">
    <property type="component" value="Unassembled WGS sequence"/>
</dbReference>
<dbReference type="Pfam" id="PF01321">
    <property type="entry name" value="Creatinase_N"/>
    <property type="match status" value="1"/>
</dbReference>
<dbReference type="InterPro" id="IPR000587">
    <property type="entry name" value="Creatinase_N"/>
</dbReference>
<dbReference type="SUPFAM" id="SSF55920">
    <property type="entry name" value="Creatinase/aminopeptidase"/>
    <property type="match status" value="1"/>
</dbReference>
<gene>
    <name evidence="7" type="ORF">RUM44_010388</name>
</gene>
<dbReference type="Gene3D" id="3.90.230.10">
    <property type="entry name" value="Creatinase/methionine aminopeptidase superfamily"/>
    <property type="match status" value="1"/>
</dbReference>
<evidence type="ECO:0000313" key="7">
    <source>
        <dbReference type="EMBL" id="KAK6627906.1"/>
    </source>
</evidence>
<evidence type="ECO:0000256" key="2">
    <source>
        <dbReference type="ARBA" id="ARBA00022801"/>
    </source>
</evidence>